<keyword evidence="2" id="KW-1185">Reference proteome</keyword>
<gene>
    <name evidence="1" type="ORF">BDN72DRAFT_126567</name>
</gene>
<reference evidence="1 2" key="1">
    <citation type="journal article" date="2019" name="Nat. Ecol. Evol.">
        <title>Megaphylogeny resolves global patterns of mushroom evolution.</title>
        <authorList>
            <person name="Varga T."/>
            <person name="Krizsan K."/>
            <person name="Foldi C."/>
            <person name="Dima B."/>
            <person name="Sanchez-Garcia M."/>
            <person name="Sanchez-Ramirez S."/>
            <person name="Szollosi G.J."/>
            <person name="Szarkandi J.G."/>
            <person name="Papp V."/>
            <person name="Albert L."/>
            <person name="Andreopoulos W."/>
            <person name="Angelini C."/>
            <person name="Antonin V."/>
            <person name="Barry K.W."/>
            <person name="Bougher N.L."/>
            <person name="Buchanan P."/>
            <person name="Buyck B."/>
            <person name="Bense V."/>
            <person name="Catcheside P."/>
            <person name="Chovatia M."/>
            <person name="Cooper J."/>
            <person name="Damon W."/>
            <person name="Desjardin D."/>
            <person name="Finy P."/>
            <person name="Geml J."/>
            <person name="Haridas S."/>
            <person name="Hughes K."/>
            <person name="Justo A."/>
            <person name="Karasinski D."/>
            <person name="Kautmanova I."/>
            <person name="Kiss B."/>
            <person name="Kocsube S."/>
            <person name="Kotiranta H."/>
            <person name="LaButti K.M."/>
            <person name="Lechner B.E."/>
            <person name="Liimatainen K."/>
            <person name="Lipzen A."/>
            <person name="Lukacs Z."/>
            <person name="Mihaltcheva S."/>
            <person name="Morgado L.N."/>
            <person name="Niskanen T."/>
            <person name="Noordeloos M.E."/>
            <person name="Ohm R.A."/>
            <person name="Ortiz-Santana B."/>
            <person name="Ovrebo C."/>
            <person name="Racz N."/>
            <person name="Riley R."/>
            <person name="Savchenko A."/>
            <person name="Shiryaev A."/>
            <person name="Soop K."/>
            <person name="Spirin V."/>
            <person name="Szebenyi C."/>
            <person name="Tomsovsky M."/>
            <person name="Tulloss R.E."/>
            <person name="Uehling J."/>
            <person name="Grigoriev I.V."/>
            <person name="Vagvolgyi C."/>
            <person name="Papp T."/>
            <person name="Martin F.M."/>
            <person name="Miettinen O."/>
            <person name="Hibbett D.S."/>
            <person name="Nagy L.G."/>
        </authorList>
    </citation>
    <scope>NUCLEOTIDE SEQUENCE [LARGE SCALE GENOMIC DNA]</scope>
    <source>
        <strain evidence="1 2">NL-1719</strain>
    </source>
</reference>
<accession>A0ACD3AM82</accession>
<name>A0ACD3AM82_9AGAR</name>
<protein>
    <submittedName>
        <fullName evidence="1">Uncharacterized protein</fullName>
    </submittedName>
</protein>
<sequence length="278" mass="31599">MTTAADLPIELVQGILLTSVGTSLNQAAIVGRISRHIYNLIKPILFRTFVYWDEEHSWPGKLDLKWLTTNGGFARNLLLCDEELGQNLPIILGSCPNLRNIAIWLHSNYDFPTLLEPLSQLRPRQLSADLPRLFGGLFEERHAHLPMFANLTHLEVGGDRDDWNIIKGIQYIPRLTHLSIPIHRDLPVPPIIRDALEHCNNLAILVVFSSHRVNSLELMNTGEVVIEAPLPSMIQDITDPRIISLKCNYLKEWELGSQGGRGMWTLAEEVMERRTRNL</sequence>
<organism evidence="1 2">
    <name type="scientific">Pluteus cervinus</name>
    <dbReference type="NCBI Taxonomy" id="181527"/>
    <lineage>
        <taxon>Eukaryota</taxon>
        <taxon>Fungi</taxon>
        <taxon>Dikarya</taxon>
        <taxon>Basidiomycota</taxon>
        <taxon>Agaricomycotina</taxon>
        <taxon>Agaricomycetes</taxon>
        <taxon>Agaricomycetidae</taxon>
        <taxon>Agaricales</taxon>
        <taxon>Pluteineae</taxon>
        <taxon>Pluteaceae</taxon>
        <taxon>Pluteus</taxon>
    </lineage>
</organism>
<evidence type="ECO:0000313" key="1">
    <source>
        <dbReference type="EMBL" id="TFK66880.1"/>
    </source>
</evidence>
<evidence type="ECO:0000313" key="2">
    <source>
        <dbReference type="Proteomes" id="UP000308600"/>
    </source>
</evidence>
<dbReference type="EMBL" id="ML208391">
    <property type="protein sequence ID" value="TFK66880.1"/>
    <property type="molecule type" value="Genomic_DNA"/>
</dbReference>
<dbReference type="Proteomes" id="UP000308600">
    <property type="component" value="Unassembled WGS sequence"/>
</dbReference>
<proteinExistence type="predicted"/>